<dbReference type="InterPro" id="IPR008333">
    <property type="entry name" value="Cbr1-like_FAD-bd_dom"/>
</dbReference>
<keyword evidence="4" id="KW-1185">Reference proteome</keyword>
<gene>
    <name evidence="3" type="ORF">RQL39_01965</name>
</gene>
<dbReference type="Pfam" id="PF00175">
    <property type="entry name" value="NAD_binding_1"/>
    <property type="match status" value="1"/>
</dbReference>
<dbReference type="PIRSF" id="PIRSF006816">
    <property type="entry name" value="Cyc3_hyd_g"/>
    <property type="match status" value="1"/>
</dbReference>
<dbReference type="InterPro" id="IPR017927">
    <property type="entry name" value="FAD-bd_FR_type"/>
</dbReference>
<dbReference type="SUPFAM" id="SSF63380">
    <property type="entry name" value="Riboflavin synthase domain-like"/>
    <property type="match status" value="1"/>
</dbReference>
<sequence>MNSKEFTIVLKKTSMLSKNVKSLIFKIKNEKYAFSYKPGQFITIFFNYKNQIIKRSYSIANIPNEKKYIEIAVSYVKNGLATDILFNLKYNECLNINGPFGRLILKTNDQTFKRYIFLATNTGIAPYRSMINELKTKLECNKDLKIIILQGVKTREDILFKNEFIEFSKKYPQTLFKACFSQEKNILNHYEFLGYVQNALINLNLNAKNDIIYLCGNPNMINQSTTILKKIGFESQQIIREKYISK</sequence>
<dbReference type="InterPro" id="IPR017938">
    <property type="entry name" value="Riboflavin_synthase-like_b-brl"/>
</dbReference>
<dbReference type="InterPro" id="IPR001709">
    <property type="entry name" value="Flavoprot_Pyr_Nucl_cyt_Rdtase"/>
</dbReference>
<accession>A0ABZ2GWB8</accession>
<dbReference type="SUPFAM" id="SSF52343">
    <property type="entry name" value="Ferredoxin reductase-like, C-terminal NADP-linked domain"/>
    <property type="match status" value="1"/>
</dbReference>
<feature type="domain" description="FAD-binding FR-type" evidence="2">
    <location>
        <begin position="3"/>
        <end position="106"/>
    </location>
</feature>
<evidence type="ECO:0000259" key="2">
    <source>
        <dbReference type="PROSITE" id="PS51384"/>
    </source>
</evidence>
<dbReference type="InterPro" id="IPR039261">
    <property type="entry name" value="FNR_nucleotide-bd"/>
</dbReference>
<dbReference type="Proteomes" id="UP001368618">
    <property type="component" value="Chromosome"/>
</dbReference>
<name>A0ABZ2GWB8_9GAMM</name>
<protein>
    <submittedName>
        <fullName evidence="3">FAD-binding oxidoreductase</fullName>
    </submittedName>
</protein>
<organism evidence="3 4">
    <name type="scientific">Candidatus Legionella polyplacis</name>
    <dbReference type="NCBI Taxonomy" id="2005262"/>
    <lineage>
        <taxon>Bacteria</taxon>
        <taxon>Pseudomonadati</taxon>
        <taxon>Pseudomonadota</taxon>
        <taxon>Gammaproteobacteria</taxon>
        <taxon>Legionellales</taxon>
        <taxon>Legionellaceae</taxon>
        <taxon>Legionella</taxon>
    </lineage>
</organism>
<proteinExistence type="predicted"/>
<dbReference type="PRINTS" id="PR00410">
    <property type="entry name" value="PHEHYDRXLASE"/>
</dbReference>
<dbReference type="InterPro" id="IPR001433">
    <property type="entry name" value="OxRdtase_FAD/NAD-bd"/>
</dbReference>
<comment type="cofactor">
    <cofactor evidence="1">
        <name>[2Fe-2S] cluster</name>
        <dbReference type="ChEBI" id="CHEBI:190135"/>
    </cofactor>
</comment>
<dbReference type="RefSeq" id="WP_338516015.1">
    <property type="nucleotide sequence ID" value="NZ_CP135137.1"/>
</dbReference>
<dbReference type="PRINTS" id="PR00371">
    <property type="entry name" value="FPNCR"/>
</dbReference>
<dbReference type="PANTHER" id="PTHR47354">
    <property type="entry name" value="NADH OXIDOREDUCTASE HCR"/>
    <property type="match status" value="1"/>
</dbReference>
<reference evidence="3" key="1">
    <citation type="submission" date="2023-09" db="EMBL/GenBank/DDBJ databases">
        <title>Genomes of two closely related lineages of the louse Polyplax serrata with different host specificities.</title>
        <authorList>
            <person name="Martinu J."/>
            <person name="Tarabai H."/>
            <person name="Stefka J."/>
            <person name="Hypsa V."/>
        </authorList>
    </citation>
    <scope>NUCLEOTIDE SEQUENCE [LARGE SCALE GENOMIC DNA]</scope>
    <source>
        <strain evidence="3">98ZLc_SE</strain>
    </source>
</reference>
<evidence type="ECO:0000256" key="1">
    <source>
        <dbReference type="ARBA" id="ARBA00034078"/>
    </source>
</evidence>
<dbReference type="Gene3D" id="3.40.50.80">
    <property type="entry name" value="Nucleotide-binding domain of ferredoxin-NADP reductase (FNR) module"/>
    <property type="match status" value="1"/>
</dbReference>
<dbReference type="PROSITE" id="PS51384">
    <property type="entry name" value="FAD_FR"/>
    <property type="match status" value="1"/>
</dbReference>
<dbReference type="Gene3D" id="2.40.30.10">
    <property type="entry name" value="Translation factors"/>
    <property type="match status" value="1"/>
</dbReference>
<dbReference type="PANTHER" id="PTHR47354:SF5">
    <property type="entry name" value="PROTEIN RFBI"/>
    <property type="match status" value="1"/>
</dbReference>
<dbReference type="InterPro" id="IPR050415">
    <property type="entry name" value="MRET"/>
</dbReference>
<evidence type="ECO:0000313" key="4">
    <source>
        <dbReference type="Proteomes" id="UP001368618"/>
    </source>
</evidence>
<dbReference type="EMBL" id="CP135137">
    <property type="protein sequence ID" value="WWR11442.1"/>
    <property type="molecule type" value="Genomic_DNA"/>
</dbReference>
<evidence type="ECO:0000313" key="3">
    <source>
        <dbReference type="EMBL" id="WWR11442.1"/>
    </source>
</evidence>
<dbReference type="InterPro" id="IPR012165">
    <property type="entry name" value="Cyt_c3_hydrogenase_gsu"/>
</dbReference>
<dbReference type="Pfam" id="PF00970">
    <property type="entry name" value="FAD_binding_6"/>
    <property type="match status" value="1"/>
</dbReference>